<evidence type="ECO:0000313" key="2">
    <source>
        <dbReference type="EMBL" id="SFK95163.1"/>
    </source>
</evidence>
<dbReference type="EMBL" id="FOTB01000006">
    <property type="protein sequence ID" value="SFK95163.1"/>
    <property type="molecule type" value="Genomic_DNA"/>
</dbReference>
<reference evidence="2 4" key="3">
    <citation type="submission" date="2016-10" db="EMBL/GenBank/DDBJ databases">
        <authorList>
            <person name="Varghese N."/>
            <person name="Submissions S."/>
        </authorList>
    </citation>
    <scope>NUCLEOTIDE SEQUENCE [LARGE SCALE GENOMIC DNA]</scope>
    <source>
        <strain evidence="2 4">CGMCC 1.6501</strain>
    </source>
</reference>
<dbReference type="RefSeq" id="WP_046790560.1">
    <property type="nucleotide sequence ID" value="NZ_CP011366.1"/>
</dbReference>
<gene>
    <name evidence="1" type="ORF">AAT16_09105</name>
    <name evidence="2" type="ORF">SAMN05216235_2719</name>
</gene>
<dbReference type="Proteomes" id="UP000183090">
    <property type="component" value="Unassembled WGS sequence"/>
</dbReference>
<keyword evidence="3" id="KW-1185">Reference proteome</keyword>
<dbReference type="EMBL" id="CP011366">
    <property type="protein sequence ID" value="AKG74378.1"/>
    <property type="molecule type" value="Genomic_DNA"/>
</dbReference>
<evidence type="ECO:0000313" key="4">
    <source>
        <dbReference type="Proteomes" id="UP000183090"/>
    </source>
</evidence>
<dbReference type="Proteomes" id="UP000034029">
    <property type="component" value="Chromosome"/>
</dbReference>
<evidence type="ECO:0000313" key="1">
    <source>
        <dbReference type="EMBL" id="AKG74378.1"/>
    </source>
</evidence>
<evidence type="ECO:0000313" key="3">
    <source>
        <dbReference type="Proteomes" id="UP000034029"/>
    </source>
</evidence>
<protein>
    <submittedName>
        <fullName evidence="2">Uncharacterized protein</fullName>
    </submittedName>
</protein>
<accession>A0A0F7HLE0</accession>
<dbReference type="KEGG" id="shv:AAT16_09105"/>
<sequence>MNKEEMNEEDVEYFEQLELKDQAVRTMNVVINNEPVSKNMLETCLKHGMNETKAMLSTMEFIEKTMKRN</sequence>
<organism evidence="2 4">
    <name type="scientific">Salinicoccus halodurans</name>
    <dbReference type="NCBI Taxonomy" id="407035"/>
    <lineage>
        <taxon>Bacteria</taxon>
        <taxon>Bacillati</taxon>
        <taxon>Bacillota</taxon>
        <taxon>Bacilli</taxon>
        <taxon>Bacillales</taxon>
        <taxon>Staphylococcaceae</taxon>
        <taxon>Salinicoccus</taxon>
    </lineage>
</organism>
<dbReference type="AlphaFoldDB" id="A0A0F7HLE0"/>
<reference evidence="3" key="2">
    <citation type="submission" date="2015-04" db="EMBL/GenBank/DDBJ databases">
        <title>Complete genome sequence of Salinicoccus halodurans strain H3B36, isolated from the Qaidam basin of China.</title>
        <authorList>
            <person name="Ma Y."/>
            <person name="Jiang K."/>
            <person name="Xue Y."/>
        </authorList>
    </citation>
    <scope>NUCLEOTIDE SEQUENCE [LARGE SCALE GENOMIC DNA]</scope>
    <source>
        <strain evidence="3">H3B36</strain>
    </source>
</reference>
<proteinExistence type="predicted"/>
<reference evidence="1 3" key="1">
    <citation type="journal article" date="2015" name="Int. J. Syst. Evol. Microbiol.">
        <title>Complete genome sequence of Salinicoccus halodurans H3B36, isolated from the Qaidam Basin in China.</title>
        <authorList>
            <person name="Jiang K."/>
            <person name="Xue Y."/>
            <person name="Ma Y."/>
        </authorList>
    </citation>
    <scope>NUCLEOTIDE SEQUENCE [LARGE SCALE GENOMIC DNA]</scope>
    <source>
        <strain evidence="1 3">H3B36</strain>
    </source>
</reference>
<name>A0A0F7HLE0_9STAP</name>